<dbReference type="EMBL" id="LXQE01000075">
    <property type="protein sequence ID" value="RCJ40416.1"/>
    <property type="molecule type" value="Genomic_DNA"/>
</dbReference>
<evidence type="ECO:0000256" key="1">
    <source>
        <dbReference type="ARBA" id="ARBA00022574"/>
    </source>
</evidence>
<sequence>MKLWNLKGEEIITLQHGRFTNVLFSPDGKTIATVSMVSNTAKLWNLQGGLIATLTHDSWVNDISFSPDGKIIVTASSDKTSNYGIWKDKKLPLSTRISHK</sequence>
<dbReference type="AlphaFoldDB" id="A0A367RUY0"/>
<proteinExistence type="predicted"/>
<organism evidence="4 5">
    <name type="scientific">Nostoc punctiforme NIES-2108</name>
    <dbReference type="NCBI Taxonomy" id="1356359"/>
    <lineage>
        <taxon>Bacteria</taxon>
        <taxon>Bacillati</taxon>
        <taxon>Cyanobacteriota</taxon>
        <taxon>Cyanophyceae</taxon>
        <taxon>Nostocales</taxon>
        <taxon>Nostocaceae</taxon>
        <taxon>Nostoc</taxon>
    </lineage>
</organism>
<dbReference type="PROSITE" id="PS50082">
    <property type="entry name" value="WD_REPEATS_2"/>
    <property type="match status" value="1"/>
</dbReference>
<keyword evidence="1 3" id="KW-0853">WD repeat</keyword>
<accession>A0A367RUY0</accession>
<evidence type="ECO:0000313" key="4">
    <source>
        <dbReference type="EMBL" id="RCJ40416.1"/>
    </source>
</evidence>
<name>A0A367RUY0_NOSPU</name>
<evidence type="ECO:0000256" key="3">
    <source>
        <dbReference type="PROSITE-ProRule" id="PRU00221"/>
    </source>
</evidence>
<dbReference type="SMART" id="SM00320">
    <property type="entry name" value="WD40"/>
    <property type="match status" value="2"/>
</dbReference>
<dbReference type="PANTHER" id="PTHR22847">
    <property type="entry name" value="WD40 REPEAT PROTEIN"/>
    <property type="match status" value="1"/>
</dbReference>
<dbReference type="SUPFAM" id="SSF82171">
    <property type="entry name" value="DPP6 N-terminal domain-like"/>
    <property type="match status" value="1"/>
</dbReference>
<dbReference type="Gene3D" id="2.130.10.10">
    <property type="entry name" value="YVTN repeat-like/Quinoprotein amine dehydrogenase"/>
    <property type="match status" value="1"/>
</dbReference>
<dbReference type="Pfam" id="PF00400">
    <property type="entry name" value="WD40"/>
    <property type="match status" value="2"/>
</dbReference>
<evidence type="ECO:0000313" key="5">
    <source>
        <dbReference type="Proteomes" id="UP000252085"/>
    </source>
</evidence>
<protein>
    <submittedName>
        <fullName evidence="4">Uncharacterized protein</fullName>
    </submittedName>
</protein>
<gene>
    <name evidence="4" type="ORF">A6769_03385</name>
</gene>
<comment type="caution">
    <text evidence="4">The sequence shown here is derived from an EMBL/GenBank/DDBJ whole genome shotgun (WGS) entry which is preliminary data.</text>
</comment>
<feature type="repeat" description="WD" evidence="3">
    <location>
        <begin position="53"/>
        <end position="80"/>
    </location>
</feature>
<dbReference type="InterPro" id="IPR001680">
    <property type="entry name" value="WD40_rpt"/>
</dbReference>
<evidence type="ECO:0000256" key="2">
    <source>
        <dbReference type="ARBA" id="ARBA00022737"/>
    </source>
</evidence>
<dbReference type="InterPro" id="IPR015943">
    <property type="entry name" value="WD40/YVTN_repeat-like_dom_sf"/>
</dbReference>
<dbReference type="Proteomes" id="UP000252085">
    <property type="component" value="Unassembled WGS sequence"/>
</dbReference>
<reference evidence="4 5" key="1">
    <citation type="submission" date="2016-04" db="EMBL/GenBank/DDBJ databases">
        <authorList>
            <person name="Evans L.H."/>
            <person name="Alamgir A."/>
            <person name="Owens N."/>
            <person name="Weber N.D."/>
            <person name="Virtaneva K."/>
            <person name="Barbian K."/>
            <person name="Babar A."/>
            <person name="Rosenke K."/>
        </authorList>
    </citation>
    <scope>NUCLEOTIDE SEQUENCE [LARGE SCALE GENOMIC DNA]</scope>
    <source>
        <strain evidence="4">NIES-2108</strain>
    </source>
</reference>
<dbReference type="PANTHER" id="PTHR22847:SF637">
    <property type="entry name" value="WD REPEAT DOMAIN 5B"/>
    <property type="match status" value="1"/>
</dbReference>
<keyword evidence="2" id="KW-0677">Repeat</keyword>